<dbReference type="NCBIfam" id="TIGR01451">
    <property type="entry name" value="B_ant_repeat"/>
    <property type="match status" value="1"/>
</dbReference>
<reference evidence="2" key="1">
    <citation type="submission" date="2019-01" db="EMBL/GenBank/DDBJ databases">
        <title>Genomic signatures and co-occurrence patterns of the ultra-small Saccharimodia (Patescibacteria phylum) suggest a symbiotic lifestyle.</title>
        <authorList>
            <person name="Lemos L."/>
            <person name="Medeiros J."/>
            <person name="Andreote F."/>
            <person name="Fernandes G."/>
            <person name="Varani A."/>
            <person name="Oliveira G."/>
            <person name="Pylro V."/>
        </authorList>
    </citation>
    <scope>NUCLEOTIDE SEQUENCE [LARGE SCALE GENOMIC DNA]</scope>
    <source>
        <strain evidence="2">AMD01</strain>
    </source>
</reference>
<proteinExistence type="predicted"/>
<dbReference type="InterPro" id="IPR001434">
    <property type="entry name" value="OmcB-like_DUF11"/>
</dbReference>
<gene>
    <name evidence="2" type="ORF">EOT04_02310</name>
</gene>
<comment type="caution">
    <text evidence="2">The sequence shown here is derived from an EMBL/GenBank/DDBJ whole genome shotgun (WGS) entry which is preliminary data.</text>
</comment>
<accession>A0A4Q0AIH4</accession>
<evidence type="ECO:0000259" key="1">
    <source>
        <dbReference type="Pfam" id="PF01345"/>
    </source>
</evidence>
<evidence type="ECO:0000313" key="3">
    <source>
        <dbReference type="Proteomes" id="UP000289269"/>
    </source>
</evidence>
<organism evidence="2 3">
    <name type="scientific">Candidatus Chaera renei</name>
    <dbReference type="NCBI Taxonomy" id="2506947"/>
    <lineage>
        <taxon>Bacteria</taxon>
        <taxon>Candidatus Saccharimonadota</taxon>
        <taxon>Candidatus Saccharimonadia</taxon>
        <taxon>Candidatus Saccharimonadales</taxon>
        <taxon>Candidatus Saccharimonadaceae</taxon>
        <taxon>Candidatus Chaera</taxon>
    </lineage>
</organism>
<feature type="domain" description="DUF11" evidence="1">
    <location>
        <begin position="469"/>
        <end position="551"/>
    </location>
</feature>
<dbReference type="EMBL" id="SCKW01000021">
    <property type="protein sequence ID" value="RWZ79057.1"/>
    <property type="molecule type" value="Genomic_DNA"/>
</dbReference>
<keyword evidence="3" id="KW-1185">Reference proteome</keyword>
<dbReference type="Proteomes" id="UP000289269">
    <property type="component" value="Unassembled WGS sequence"/>
</dbReference>
<evidence type="ECO:0000313" key="2">
    <source>
        <dbReference type="EMBL" id="RWZ79057.1"/>
    </source>
</evidence>
<sequence>MFRKLVSALPFSPALVGQLGFYARRLRKEELTRRLGLIFTALALVMQSLALISPPQAANAANDTNFIRGGVRSVSDILAAYDQSARGNGDFKDIMDYAGITRADLQNLQEGTVNSVQFGRGSGAVLTWGRLHRFSSAQGEVKHTIPLANGTTSTVYSKPLWLYDSTSYTTRYGSTYKAFVGWSPAIGWFAISKDCGNLLTQKTPKPSPSGRILTTDCQSVSGYAYDARRLSAKVQVYLYFGEPPGIGEQAGPYLADQAVPMSPQGGGYGFSIPIPNKFRQSGKATDVYGVMVPLPGWSEGTVQLGAGQIPANCQPPAPTPTAACAGLNPVVIDRTRFRLNAQALVKNGAKVLSYLFVVKDSNGKIVGSQEFISSNPQQESNIFALNAPGTYTASVDIKTSLGNSSSTVCSTPVTIATEKQCPLNPQITISNPACQPCPGNGQLWLNNPLCKSMIVEGKAVKNLTQGISDANNTTANPGDKLEYTITAQNIGNATANITMKEQLADVLEYSALWDNGGAQYVNQAKALDWGQVTIQPGQKQTRKFVVRVLDNIPATPQGTGEPGSYDCILTNTYGNTVNIRVACPPQKLVEQTIRELPKTGPGDNLLFGGGLMTVVTYFYARSRQLGKEVRLIRREFNAGTL</sequence>
<dbReference type="AlphaFoldDB" id="A0A4Q0AIH4"/>
<dbReference type="Pfam" id="PF01345">
    <property type="entry name" value="DUF11"/>
    <property type="match status" value="1"/>
</dbReference>
<name>A0A4Q0AIH4_9BACT</name>
<protein>
    <submittedName>
        <fullName evidence="2">DUF11 domain-containing protein</fullName>
    </submittedName>
</protein>
<dbReference type="InterPro" id="IPR047589">
    <property type="entry name" value="DUF11_rpt"/>
</dbReference>